<evidence type="ECO:0000313" key="2">
    <source>
        <dbReference type="Proteomes" id="UP000396788"/>
    </source>
</evidence>
<dbReference type="RefSeq" id="WP_150610432.1">
    <property type="nucleotide sequence ID" value="NZ_CABPRY010000012.1"/>
</dbReference>
<dbReference type="EMBL" id="CABPRY010000012">
    <property type="protein sequence ID" value="VVE39151.1"/>
    <property type="molecule type" value="Genomic_DNA"/>
</dbReference>
<protein>
    <submittedName>
        <fullName evidence="1">Cellulose synthase</fullName>
    </submittedName>
</protein>
<name>A0A5E4XRQ8_9BURK</name>
<proteinExistence type="predicted"/>
<gene>
    <name evidence="1" type="ORF">PCE31107_04065</name>
</gene>
<sequence>MTSKQKLTILDVLRREGVSSKTGRPYDMRTAQCVLHQMTSEGKQTIVGTIVLPEMLKETPNGDYLAEFALTQSMEGQLIPRIVSLQPYAINAKPAAQSKEQ</sequence>
<dbReference type="Proteomes" id="UP000396788">
    <property type="component" value="Unassembled WGS sequence"/>
</dbReference>
<dbReference type="AlphaFoldDB" id="A0A5E4XRQ8"/>
<reference evidence="1 2" key="1">
    <citation type="submission" date="2019-08" db="EMBL/GenBank/DDBJ databases">
        <authorList>
            <person name="Peeters C."/>
        </authorList>
    </citation>
    <scope>NUCLEOTIDE SEQUENCE [LARGE SCALE GENOMIC DNA]</scope>
    <source>
        <strain evidence="1 2">LMG 31107</strain>
    </source>
</reference>
<evidence type="ECO:0000313" key="1">
    <source>
        <dbReference type="EMBL" id="VVE39151.1"/>
    </source>
</evidence>
<organism evidence="1 2">
    <name type="scientific">Pandoraea cepalis</name>
    <dbReference type="NCBI Taxonomy" id="2508294"/>
    <lineage>
        <taxon>Bacteria</taxon>
        <taxon>Pseudomonadati</taxon>
        <taxon>Pseudomonadota</taxon>
        <taxon>Betaproteobacteria</taxon>
        <taxon>Burkholderiales</taxon>
        <taxon>Burkholderiaceae</taxon>
        <taxon>Pandoraea</taxon>
    </lineage>
</organism>
<accession>A0A5E4XRQ8</accession>